<evidence type="ECO:0000313" key="2">
    <source>
        <dbReference type="EMBL" id="KAL0909751.1"/>
    </source>
</evidence>
<keyword evidence="3" id="KW-1185">Reference proteome</keyword>
<accession>A0ABD0UB50</accession>
<name>A0ABD0UB50_DENTH</name>
<feature type="region of interest" description="Disordered" evidence="1">
    <location>
        <begin position="1"/>
        <end position="42"/>
    </location>
</feature>
<feature type="region of interest" description="Disordered" evidence="1">
    <location>
        <begin position="61"/>
        <end position="88"/>
    </location>
</feature>
<dbReference type="Proteomes" id="UP001552299">
    <property type="component" value="Unassembled WGS sequence"/>
</dbReference>
<feature type="compositionally biased region" description="Basic and acidic residues" evidence="1">
    <location>
        <begin position="61"/>
        <end position="74"/>
    </location>
</feature>
<evidence type="ECO:0000256" key="1">
    <source>
        <dbReference type="SAM" id="MobiDB-lite"/>
    </source>
</evidence>
<feature type="compositionally biased region" description="Acidic residues" evidence="1">
    <location>
        <begin position="19"/>
        <end position="35"/>
    </location>
</feature>
<organism evidence="2 3">
    <name type="scientific">Dendrobium thyrsiflorum</name>
    <name type="common">Pinecone-like raceme dendrobium</name>
    <name type="synonym">Orchid</name>
    <dbReference type="NCBI Taxonomy" id="117978"/>
    <lineage>
        <taxon>Eukaryota</taxon>
        <taxon>Viridiplantae</taxon>
        <taxon>Streptophyta</taxon>
        <taxon>Embryophyta</taxon>
        <taxon>Tracheophyta</taxon>
        <taxon>Spermatophyta</taxon>
        <taxon>Magnoliopsida</taxon>
        <taxon>Liliopsida</taxon>
        <taxon>Asparagales</taxon>
        <taxon>Orchidaceae</taxon>
        <taxon>Epidendroideae</taxon>
        <taxon>Malaxideae</taxon>
        <taxon>Dendrobiinae</taxon>
        <taxon>Dendrobium</taxon>
    </lineage>
</organism>
<sequence>MGSISSDSMEGGPYSSIPMEEEEEDDEEEEEEEEEKAWLMRNKDGDDYYVDLVTEEREEVEWKSEFEPIEHPMEPLEEDQPAKCPNPMLDSSIHSIREISMMLSYFS</sequence>
<comment type="caution">
    <text evidence="2">The sequence shown here is derived from an EMBL/GenBank/DDBJ whole genome shotgun (WGS) entry which is preliminary data.</text>
</comment>
<evidence type="ECO:0000313" key="3">
    <source>
        <dbReference type="Proteomes" id="UP001552299"/>
    </source>
</evidence>
<dbReference type="EMBL" id="JANQDX010000016">
    <property type="protein sequence ID" value="KAL0909751.1"/>
    <property type="molecule type" value="Genomic_DNA"/>
</dbReference>
<gene>
    <name evidence="2" type="ORF">M5K25_020648</name>
</gene>
<dbReference type="PANTHER" id="PTHR34196:SF4">
    <property type="entry name" value="OS06G0208200 PROTEIN"/>
    <property type="match status" value="1"/>
</dbReference>
<proteinExistence type="predicted"/>
<dbReference type="PANTHER" id="PTHR34196">
    <property type="entry name" value="OS02G0697700 PROTEIN"/>
    <property type="match status" value="1"/>
</dbReference>
<dbReference type="AlphaFoldDB" id="A0ABD0UB50"/>
<protein>
    <submittedName>
        <fullName evidence="2">Uncharacterized protein</fullName>
    </submittedName>
</protein>
<reference evidence="2 3" key="1">
    <citation type="journal article" date="2024" name="Plant Biotechnol. J.">
        <title>Dendrobium thyrsiflorum genome and its molecular insights into genes involved in important horticultural traits.</title>
        <authorList>
            <person name="Chen B."/>
            <person name="Wang J.Y."/>
            <person name="Zheng P.J."/>
            <person name="Li K.L."/>
            <person name="Liang Y.M."/>
            <person name="Chen X.F."/>
            <person name="Zhang C."/>
            <person name="Zhao X."/>
            <person name="He X."/>
            <person name="Zhang G.Q."/>
            <person name="Liu Z.J."/>
            <person name="Xu Q."/>
        </authorList>
    </citation>
    <scope>NUCLEOTIDE SEQUENCE [LARGE SCALE GENOMIC DNA]</scope>
    <source>
        <strain evidence="2">GZMU011</strain>
    </source>
</reference>